<dbReference type="Proteomes" id="UP000001072">
    <property type="component" value="Unassembled WGS sequence"/>
</dbReference>
<dbReference type="HOGENOM" id="CLU_1825718_0_0_1"/>
<evidence type="ECO:0000256" key="1">
    <source>
        <dbReference type="SAM" id="MobiDB-lite"/>
    </source>
</evidence>
<dbReference type="KEGG" id="mlr:MELLADRAFT_108191"/>
<dbReference type="InParanoid" id="F4RSA1"/>
<accession>F4RSA1</accession>
<sequence>MSQAESRAIRAQRRALGEELQTNNNNTEASSIDGEDLPPDAEGDISMDSLTTERNEIVTSYLDLAGTRKERRNDLAQRYHFMCDCSLCMNSDPNEVDPREALKCPKCTSWFSLTCQRLAIKKSGQALNPQREPAKAAYYAE</sequence>
<dbReference type="VEuPathDB" id="FungiDB:MELLADRAFT_108191"/>
<gene>
    <name evidence="2" type="ORF">MELLADRAFT_108191</name>
</gene>
<dbReference type="OrthoDB" id="265717at2759"/>
<dbReference type="GeneID" id="18923410"/>
<dbReference type="AlphaFoldDB" id="F4RSA1"/>
<feature type="region of interest" description="Disordered" evidence="1">
    <location>
        <begin position="1"/>
        <end position="46"/>
    </location>
</feature>
<feature type="compositionally biased region" description="Polar residues" evidence="1">
    <location>
        <begin position="20"/>
        <end position="30"/>
    </location>
</feature>
<dbReference type="RefSeq" id="XP_007412167.1">
    <property type="nucleotide sequence ID" value="XM_007412105.1"/>
</dbReference>
<evidence type="ECO:0000313" key="2">
    <source>
        <dbReference type="EMBL" id="EGG04728.1"/>
    </source>
</evidence>
<dbReference type="EMBL" id="GL883117">
    <property type="protein sequence ID" value="EGG04728.1"/>
    <property type="molecule type" value="Genomic_DNA"/>
</dbReference>
<keyword evidence="3" id="KW-1185">Reference proteome</keyword>
<dbReference type="InterPro" id="IPR046341">
    <property type="entry name" value="SET_dom_sf"/>
</dbReference>
<organism evidence="3">
    <name type="scientific">Melampsora larici-populina (strain 98AG31 / pathotype 3-4-7)</name>
    <name type="common">Poplar leaf rust fungus</name>
    <dbReference type="NCBI Taxonomy" id="747676"/>
    <lineage>
        <taxon>Eukaryota</taxon>
        <taxon>Fungi</taxon>
        <taxon>Dikarya</taxon>
        <taxon>Basidiomycota</taxon>
        <taxon>Pucciniomycotina</taxon>
        <taxon>Pucciniomycetes</taxon>
        <taxon>Pucciniales</taxon>
        <taxon>Melampsoraceae</taxon>
        <taxon>Melampsora</taxon>
    </lineage>
</organism>
<feature type="compositionally biased region" description="Acidic residues" evidence="1">
    <location>
        <begin position="33"/>
        <end position="45"/>
    </location>
</feature>
<proteinExistence type="predicted"/>
<evidence type="ECO:0000313" key="3">
    <source>
        <dbReference type="Proteomes" id="UP000001072"/>
    </source>
</evidence>
<reference evidence="3" key="1">
    <citation type="journal article" date="2011" name="Proc. Natl. Acad. Sci. U.S.A.">
        <title>Obligate biotrophy features unraveled by the genomic analysis of rust fungi.</title>
        <authorList>
            <person name="Duplessis S."/>
            <person name="Cuomo C.A."/>
            <person name="Lin Y.-C."/>
            <person name="Aerts A."/>
            <person name="Tisserant E."/>
            <person name="Veneault-Fourrey C."/>
            <person name="Joly D.L."/>
            <person name="Hacquard S."/>
            <person name="Amselem J."/>
            <person name="Cantarel B.L."/>
            <person name="Chiu R."/>
            <person name="Coutinho P.M."/>
            <person name="Feau N."/>
            <person name="Field M."/>
            <person name="Frey P."/>
            <person name="Gelhaye E."/>
            <person name="Goldberg J."/>
            <person name="Grabherr M.G."/>
            <person name="Kodira C.D."/>
            <person name="Kohler A."/>
            <person name="Kuees U."/>
            <person name="Lindquist E.A."/>
            <person name="Lucas S.M."/>
            <person name="Mago R."/>
            <person name="Mauceli E."/>
            <person name="Morin E."/>
            <person name="Murat C."/>
            <person name="Pangilinan J.L."/>
            <person name="Park R."/>
            <person name="Pearson M."/>
            <person name="Quesneville H."/>
            <person name="Rouhier N."/>
            <person name="Sakthikumar S."/>
            <person name="Salamov A.A."/>
            <person name="Schmutz J."/>
            <person name="Selles B."/>
            <person name="Shapiro H."/>
            <person name="Tanguay P."/>
            <person name="Tuskan G.A."/>
            <person name="Henrissat B."/>
            <person name="Van de Peer Y."/>
            <person name="Rouze P."/>
            <person name="Ellis J.G."/>
            <person name="Dodds P.N."/>
            <person name="Schein J.E."/>
            <person name="Zhong S."/>
            <person name="Hamelin R.C."/>
            <person name="Grigoriev I.V."/>
            <person name="Szabo L.J."/>
            <person name="Martin F."/>
        </authorList>
    </citation>
    <scope>NUCLEOTIDE SEQUENCE [LARGE SCALE GENOMIC DNA]</scope>
    <source>
        <strain evidence="3">98AG31 / pathotype 3-4-7</strain>
    </source>
</reference>
<protein>
    <submittedName>
        <fullName evidence="2">Uncharacterized protein</fullName>
    </submittedName>
</protein>
<dbReference type="Gene3D" id="2.170.270.10">
    <property type="entry name" value="SET domain"/>
    <property type="match status" value="1"/>
</dbReference>
<name>F4RSA1_MELLP</name>
<dbReference type="STRING" id="747676.F4RSA1"/>